<organism evidence="2 3">
    <name type="scientific">Cellulomonas fimi (strain ATCC 484 / DSM 20113 / JCM 1341 / CCUG 24087 / LMG 16345 / NBRC 15513 / NCIMB 8980 / NCTC 7547 / NRS-133)</name>
    <dbReference type="NCBI Taxonomy" id="590998"/>
    <lineage>
        <taxon>Bacteria</taxon>
        <taxon>Bacillati</taxon>
        <taxon>Actinomycetota</taxon>
        <taxon>Actinomycetes</taxon>
        <taxon>Micrococcales</taxon>
        <taxon>Cellulomonadaceae</taxon>
        <taxon>Cellulomonas</taxon>
    </lineage>
</organism>
<evidence type="ECO:0000313" key="3">
    <source>
        <dbReference type="Proteomes" id="UP000008460"/>
    </source>
</evidence>
<reference evidence="2 3" key="1">
    <citation type="submission" date="2011-04" db="EMBL/GenBank/DDBJ databases">
        <title>Complete sequence of Cellulomonas fimi ATCC 484.</title>
        <authorList>
            <consortium name="US DOE Joint Genome Institute"/>
            <person name="Lucas S."/>
            <person name="Han J."/>
            <person name="Lapidus A."/>
            <person name="Cheng J.-F."/>
            <person name="Goodwin L."/>
            <person name="Pitluck S."/>
            <person name="Peters L."/>
            <person name="Chertkov O."/>
            <person name="Detter J.C."/>
            <person name="Han C."/>
            <person name="Tapia R."/>
            <person name="Land M."/>
            <person name="Hauser L."/>
            <person name="Kyrpides N."/>
            <person name="Ivanova N."/>
            <person name="Ovchinnikova G."/>
            <person name="Pagani I."/>
            <person name="Mead D."/>
            <person name="Brumm P."/>
            <person name="Woyke T."/>
        </authorList>
    </citation>
    <scope>NUCLEOTIDE SEQUENCE [LARGE SCALE GENOMIC DNA]</scope>
    <source>
        <strain evidence="3">ATCC 484 / DSM 20113 / JCM 1341 / NBRC 15513 / NCIMB 8980 / NCTC 7547</strain>
    </source>
</reference>
<dbReference type="STRING" id="590998.Celf_2672"/>
<keyword evidence="1" id="KW-0812">Transmembrane</keyword>
<protein>
    <recommendedName>
        <fullName evidence="4">DUF4190 domain-containing protein</fullName>
    </recommendedName>
</protein>
<dbReference type="AlphaFoldDB" id="F4H6N5"/>
<keyword evidence="1" id="KW-1133">Transmembrane helix</keyword>
<evidence type="ECO:0000256" key="1">
    <source>
        <dbReference type="SAM" id="Phobius"/>
    </source>
</evidence>
<gene>
    <name evidence="2" type="ordered locus">Celf_2672</name>
</gene>
<dbReference type="RefSeq" id="WP_013771822.1">
    <property type="nucleotide sequence ID" value="NC_015514.1"/>
</dbReference>
<feature type="transmembrane region" description="Helical" evidence="1">
    <location>
        <begin position="88"/>
        <end position="121"/>
    </location>
</feature>
<evidence type="ECO:0008006" key="4">
    <source>
        <dbReference type="Google" id="ProtNLM"/>
    </source>
</evidence>
<evidence type="ECO:0000313" key="2">
    <source>
        <dbReference type="EMBL" id="AEE46796.1"/>
    </source>
</evidence>
<keyword evidence="3" id="KW-1185">Reference proteome</keyword>
<keyword evidence="1" id="KW-0472">Membrane</keyword>
<dbReference type="Proteomes" id="UP000008460">
    <property type="component" value="Chromosome"/>
</dbReference>
<dbReference type="KEGG" id="cfi:Celf_2672"/>
<accession>F4H6N5</accession>
<dbReference type="EMBL" id="CP002666">
    <property type="protein sequence ID" value="AEE46796.1"/>
    <property type="molecule type" value="Genomic_DNA"/>
</dbReference>
<proteinExistence type="predicted"/>
<feature type="transmembrane region" description="Helical" evidence="1">
    <location>
        <begin position="133"/>
        <end position="157"/>
    </location>
</feature>
<sequence>MPTTYRCADASCLRHGVDTHDALCALCGRRSTPAGGPAEPPRRPARRPPVRGCVQEGCRRAGRAEPRHVCAVCGSPTVPLPPVRRSHVALVVVVTALPCLLGLVQLAAVGVLGAVPAAVATRRLADRGRRTSAYWVAFAATIVAAPVLVVVAVWTLFITTGLLGTHV</sequence>
<name>F4H6N5_CELFA</name>
<dbReference type="HOGENOM" id="CLU_1591606_0_0_11"/>